<evidence type="ECO:0000313" key="2">
    <source>
        <dbReference type="Proteomes" id="UP000738359"/>
    </source>
</evidence>
<keyword evidence="2" id="KW-1185">Reference proteome</keyword>
<protein>
    <submittedName>
        <fullName evidence="1">Uncharacterized protein</fullName>
    </submittedName>
</protein>
<sequence length="410" mass="45604">MSYYTYYDQVHLDLKCLVPGGSDGTKYYGLVKTRGVHILVHALIPESYPQGVQWEFVTAGWSFQELYDLQGDSASCIMNKAGELIAMGSWSGIQTNDHQTHRGLVYNPFNPLPVLEGKLTSNALWKEVNLATTTTDQYQNEWAQLMINTDLDYNSEREIVLTKSQIVFRYLYLNLIENRRELVNMGAWTLPRPLDDASTAQLQYSNNSLYVFIAHGANDTSLMRIPFDPSSLIPNQLLPGLPTGTTSIDISSTANKCTWDRGYSTSVSDNKFYLLCKDLAMGAIVRNLFVYENTADNENPKLGAAVPVNGIDPSCTVRMFQPVGNKTYAMLNCEMSNNYPELVLLPLSGRFAGNASSLSTKTIEVTHDTLFNNILPEQGDINDRITDGIPREEGIIGAAHTALSRLVQAE</sequence>
<accession>A0A9P6J7A7</accession>
<dbReference type="EMBL" id="JAAAHY010000391">
    <property type="protein sequence ID" value="KAF9964222.1"/>
    <property type="molecule type" value="Genomic_DNA"/>
</dbReference>
<dbReference type="Proteomes" id="UP000738359">
    <property type="component" value="Unassembled WGS sequence"/>
</dbReference>
<name>A0A9P6J7A7_MORAP</name>
<proteinExistence type="predicted"/>
<gene>
    <name evidence="1" type="ORF">BGZ70_006779</name>
</gene>
<dbReference type="AlphaFoldDB" id="A0A9P6J7A7"/>
<comment type="caution">
    <text evidence="1">The sequence shown here is derived from an EMBL/GenBank/DDBJ whole genome shotgun (WGS) entry which is preliminary data.</text>
</comment>
<reference evidence="1" key="1">
    <citation type="journal article" date="2020" name="Fungal Divers.">
        <title>Resolving the Mortierellaceae phylogeny through synthesis of multi-gene phylogenetics and phylogenomics.</title>
        <authorList>
            <person name="Vandepol N."/>
            <person name="Liber J."/>
            <person name="Desiro A."/>
            <person name="Na H."/>
            <person name="Kennedy M."/>
            <person name="Barry K."/>
            <person name="Grigoriev I.V."/>
            <person name="Miller A.N."/>
            <person name="O'Donnell K."/>
            <person name="Stajich J.E."/>
            <person name="Bonito G."/>
        </authorList>
    </citation>
    <scope>NUCLEOTIDE SEQUENCE</scope>
    <source>
        <strain evidence="1">CK1249</strain>
    </source>
</reference>
<evidence type="ECO:0000313" key="1">
    <source>
        <dbReference type="EMBL" id="KAF9964222.1"/>
    </source>
</evidence>
<organism evidence="1 2">
    <name type="scientific">Mortierella alpina</name>
    <name type="common">Oleaginous fungus</name>
    <name type="synonym">Mortierella renispora</name>
    <dbReference type="NCBI Taxonomy" id="64518"/>
    <lineage>
        <taxon>Eukaryota</taxon>
        <taxon>Fungi</taxon>
        <taxon>Fungi incertae sedis</taxon>
        <taxon>Mucoromycota</taxon>
        <taxon>Mortierellomycotina</taxon>
        <taxon>Mortierellomycetes</taxon>
        <taxon>Mortierellales</taxon>
        <taxon>Mortierellaceae</taxon>
        <taxon>Mortierella</taxon>
    </lineage>
</organism>
<dbReference type="OrthoDB" id="2427851at2759"/>